<sequence length="371" mass="39448">MQFELATAKNAGAKTYHSLFGGRIARTSFVIRVAIIVGSVWIVSAPLSSFLSTSSKTLKDAYLALSLVFLAVCALGLASAYIKRLHDIGLRGFWAVLFVLALPCLVIEAAEIYTNYRYLQDESADAYSILGIIVPLVFAMPLLIAMWRGEKGENRFGPAPVLVEHVGASKFNIAAVLGAAAIVIPTSIYAGLFQPAVWVGRGDSAPSMPMIDSNSSGRLLAKCWNIKGVSAGTGGGSLGGVNRDGYGGSVFDFVVSDDGQIDIVPAGETFAKAYRADGFRIDSYGLDESGGYISVGEKDRFMIAAVYDGSHAPDGNVNFTTFSFAKTGEIWPEWQMVMSTGMSLGSGEISTLLGQSEQARGRLMIGDCVVR</sequence>
<organism evidence="2 3">
    <name type="scientific">Aurantiacibacter flavus</name>
    <dbReference type="NCBI Taxonomy" id="3145232"/>
    <lineage>
        <taxon>Bacteria</taxon>
        <taxon>Pseudomonadati</taxon>
        <taxon>Pseudomonadota</taxon>
        <taxon>Alphaproteobacteria</taxon>
        <taxon>Sphingomonadales</taxon>
        <taxon>Erythrobacteraceae</taxon>
        <taxon>Aurantiacibacter</taxon>
    </lineage>
</organism>
<feature type="transmembrane region" description="Helical" evidence="1">
    <location>
        <begin position="126"/>
        <end position="147"/>
    </location>
</feature>
<dbReference type="EMBL" id="JBDLBR010000002">
    <property type="protein sequence ID" value="MEN7537205.1"/>
    <property type="molecule type" value="Genomic_DNA"/>
</dbReference>
<keyword evidence="1" id="KW-0472">Membrane</keyword>
<dbReference type="Proteomes" id="UP001484535">
    <property type="component" value="Unassembled WGS sequence"/>
</dbReference>
<evidence type="ECO:0000313" key="3">
    <source>
        <dbReference type="Proteomes" id="UP001484535"/>
    </source>
</evidence>
<keyword evidence="1" id="KW-1133">Transmembrane helix</keyword>
<feature type="transmembrane region" description="Helical" evidence="1">
    <location>
        <begin position="29"/>
        <end position="49"/>
    </location>
</feature>
<comment type="caution">
    <text evidence="2">The sequence shown here is derived from an EMBL/GenBank/DDBJ whole genome shotgun (WGS) entry which is preliminary data.</text>
</comment>
<dbReference type="RefSeq" id="WP_346784652.1">
    <property type="nucleotide sequence ID" value="NZ_JBDLBR010000002.1"/>
</dbReference>
<dbReference type="PANTHER" id="PTHR34980:SF1">
    <property type="entry name" value="INNER MEMBRANE PROTEIN"/>
    <property type="match status" value="1"/>
</dbReference>
<evidence type="ECO:0000256" key="1">
    <source>
        <dbReference type="SAM" id="Phobius"/>
    </source>
</evidence>
<accession>A0ABV0CWY4</accession>
<feature type="transmembrane region" description="Helical" evidence="1">
    <location>
        <begin position="94"/>
        <end position="114"/>
    </location>
</feature>
<gene>
    <name evidence="2" type="ORF">ABDJ38_08460</name>
</gene>
<proteinExistence type="predicted"/>
<name>A0ABV0CWY4_9SPHN</name>
<protein>
    <submittedName>
        <fullName evidence="2">DUF805 domain-containing protein</fullName>
    </submittedName>
</protein>
<dbReference type="InterPro" id="IPR008523">
    <property type="entry name" value="DUF805"/>
</dbReference>
<feature type="transmembrane region" description="Helical" evidence="1">
    <location>
        <begin position="61"/>
        <end position="82"/>
    </location>
</feature>
<keyword evidence="1" id="KW-0812">Transmembrane</keyword>
<keyword evidence="3" id="KW-1185">Reference proteome</keyword>
<dbReference type="PANTHER" id="PTHR34980">
    <property type="entry name" value="INNER MEMBRANE PROTEIN-RELATED-RELATED"/>
    <property type="match status" value="1"/>
</dbReference>
<evidence type="ECO:0000313" key="2">
    <source>
        <dbReference type="EMBL" id="MEN7537205.1"/>
    </source>
</evidence>
<reference evidence="2 3" key="1">
    <citation type="submission" date="2024-05" db="EMBL/GenBank/DDBJ databases">
        <authorList>
            <person name="Park S."/>
        </authorList>
    </citation>
    <scope>NUCLEOTIDE SEQUENCE [LARGE SCALE GENOMIC DNA]</scope>
    <source>
        <strain evidence="2 3">DGU5</strain>
    </source>
</reference>
<dbReference type="Pfam" id="PF05656">
    <property type="entry name" value="DUF805"/>
    <property type="match status" value="1"/>
</dbReference>